<reference evidence="2" key="1">
    <citation type="journal article" date="2006" name="Science">
        <title>Ancient noncoding elements conserved in the human genome.</title>
        <authorList>
            <person name="Venkatesh B."/>
            <person name="Kirkness E.F."/>
            <person name="Loh Y.H."/>
            <person name="Halpern A.L."/>
            <person name="Lee A.P."/>
            <person name="Johnson J."/>
            <person name="Dandona N."/>
            <person name="Viswanathan L.D."/>
            <person name="Tay A."/>
            <person name="Venter J.C."/>
            <person name="Strausberg R.L."/>
            <person name="Brenner S."/>
        </authorList>
    </citation>
    <scope>NUCLEOTIDE SEQUENCE [LARGE SCALE GENOMIC DNA]</scope>
</reference>
<reference evidence="2" key="2">
    <citation type="journal article" date="2007" name="PLoS Biol.">
        <title>Survey sequencing and comparative analysis of the elephant shark (Callorhinchus milii) genome.</title>
        <authorList>
            <person name="Venkatesh B."/>
            <person name="Kirkness E.F."/>
            <person name="Loh Y.H."/>
            <person name="Halpern A.L."/>
            <person name="Lee A.P."/>
            <person name="Johnson J."/>
            <person name="Dandona N."/>
            <person name="Viswanathan L.D."/>
            <person name="Tay A."/>
            <person name="Venter J.C."/>
            <person name="Strausberg R.L."/>
            <person name="Brenner S."/>
        </authorList>
    </citation>
    <scope>NUCLEOTIDE SEQUENCE [LARGE SCALE GENOMIC DNA]</scope>
</reference>
<accession>A0A4W3JCN5</accession>
<evidence type="ECO:0000313" key="2">
    <source>
        <dbReference type="Proteomes" id="UP000314986"/>
    </source>
</evidence>
<dbReference type="GeneTree" id="ENSGT00440000033329"/>
<dbReference type="PANTHER" id="PTHR23327:SF41">
    <property type="entry name" value="LON PEPTIDASE N-TERMINAL DOMAIN AND RING FINGER PROTEIN 3"/>
    <property type="match status" value="1"/>
</dbReference>
<reference evidence="1" key="4">
    <citation type="submission" date="2025-08" db="UniProtKB">
        <authorList>
            <consortium name="Ensembl"/>
        </authorList>
    </citation>
    <scope>IDENTIFICATION</scope>
</reference>
<sequence length="277" mass="31446">MIKFTFAPFSAPKDHLLYSNRAQINATLKYFEDALRDGDTACRLQPFWLKGHLRKAQALAGLQKMDEALREYLLCIALDPECKIARVEAQKILCDLFSSIPEYVHERLPDALSPRDRIKGTFLNSLSSSSLIERPLKANSEKANCGITQEELKPHLCSNLTKLAPVVNDKCLCLNNEKTRKSSPPEITMNISETANVRKRKTFFVGEDTPGTTESLSKYLKQDAGSQGTYTEEHRVLSELVDPIDLECSLCMRYICNFLKSLFHINYLLFKQGFQDD</sequence>
<dbReference type="Proteomes" id="UP000314986">
    <property type="component" value="Unassembled WGS sequence"/>
</dbReference>
<dbReference type="Gene3D" id="1.25.40.10">
    <property type="entry name" value="Tetratricopeptide repeat domain"/>
    <property type="match status" value="1"/>
</dbReference>
<reference evidence="1" key="5">
    <citation type="submission" date="2025-09" db="UniProtKB">
        <authorList>
            <consortium name="Ensembl"/>
        </authorList>
    </citation>
    <scope>IDENTIFICATION</scope>
</reference>
<name>A0A4W3JCN5_CALMI</name>
<proteinExistence type="predicted"/>
<organism evidence="1 2">
    <name type="scientific">Callorhinchus milii</name>
    <name type="common">Ghost shark</name>
    <dbReference type="NCBI Taxonomy" id="7868"/>
    <lineage>
        <taxon>Eukaryota</taxon>
        <taxon>Metazoa</taxon>
        <taxon>Chordata</taxon>
        <taxon>Craniata</taxon>
        <taxon>Vertebrata</taxon>
        <taxon>Chondrichthyes</taxon>
        <taxon>Holocephali</taxon>
        <taxon>Chimaeriformes</taxon>
        <taxon>Callorhinchidae</taxon>
        <taxon>Callorhinchus</taxon>
    </lineage>
</organism>
<keyword evidence="2" id="KW-1185">Reference proteome</keyword>
<dbReference type="SUPFAM" id="SSF48452">
    <property type="entry name" value="TPR-like"/>
    <property type="match status" value="1"/>
</dbReference>
<dbReference type="InterPro" id="IPR011990">
    <property type="entry name" value="TPR-like_helical_dom_sf"/>
</dbReference>
<protein>
    <submittedName>
        <fullName evidence="1">Uncharacterized protein</fullName>
    </submittedName>
</protein>
<dbReference type="GO" id="GO:0061630">
    <property type="term" value="F:ubiquitin protein ligase activity"/>
    <property type="evidence" value="ECO:0007669"/>
    <property type="project" value="TreeGrafter"/>
</dbReference>
<dbReference type="InParanoid" id="A0A4W3JCN5"/>
<evidence type="ECO:0000313" key="1">
    <source>
        <dbReference type="Ensembl" id="ENSCMIP00000030100.1"/>
    </source>
</evidence>
<dbReference type="Ensembl" id="ENSCMIT00000030567.1">
    <property type="protein sequence ID" value="ENSCMIP00000030100.1"/>
    <property type="gene ID" value="ENSCMIG00000012988.1"/>
</dbReference>
<dbReference type="STRING" id="7868.ENSCMIP00000030100"/>
<dbReference type="PANTHER" id="PTHR23327">
    <property type="entry name" value="RING FINGER PROTEIN 127"/>
    <property type="match status" value="1"/>
</dbReference>
<reference evidence="2" key="3">
    <citation type="journal article" date="2014" name="Nature">
        <title>Elephant shark genome provides unique insights into gnathostome evolution.</title>
        <authorList>
            <consortium name="International Elephant Shark Genome Sequencing Consortium"/>
            <person name="Venkatesh B."/>
            <person name="Lee A.P."/>
            <person name="Ravi V."/>
            <person name="Maurya A.K."/>
            <person name="Lian M.M."/>
            <person name="Swann J.B."/>
            <person name="Ohta Y."/>
            <person name="Flajnik M.F."/>
            <person name="Sutoh Y."/>
            <person name="Kasahara M."/>
            <person name="Hoon S."/>
            <person name="Gangu V."/>
            <person name="Roy S.W."/>
            <person name="Irimia M."/>
            <person name="Korzh V."/>
            <person name="Kondrychyn I."/>
            <person name="Lim Z.W."/>
            <person name="Tay B.H."/>
            <person name="Tohari S."/>
            <person name="Kong K.W."/>
            <person name="Ho S."/>
            <person name="Lorente-Galdos B."/>
            <person name="Quilez J."/>
            <person name="Marques-Bonet T."/>
            <person name="Raney B.J."/>
            <person name="Ingham P.W."/>
            <person name="Tay A."/>
            <person name="Hillier L.W."/>
            <person name="Minx P."/>
            <person name="Boehm T."/>
            <person name="Wilson R.K."/>
            <person name="Brenner S."/>
            <person name="Warren W.C."/>
        </authorList>
    </citation>
    <scope>NUCLEOTIDE SEQUENCE [LARGE SCALE GENOMIC DNA]</scope>
</reference>
<dbReference type="AlphaFoldDB" id="A0A4W3JCN5"/>